<dbReference type="PANTHER" id="PTHR12117:SF0">
    <property type="entry name" value="PROLYL 3-HYDROXYLASE OGFOD1"/>
    <property type="match status" value="1"/>
</dbReference>
<dbReference type="AlphaFoldDB" id="A0A1F8EFL7"/>
<dbReference type="GO" id="GO:0031543">
    <property type="term" value="F:peptidyl-proline dioxygenase activity"/>
    <property type="evidence" value="ECO:0007669"/>
    <property type="project" value="TreeGrafter"/>
</dbReference>
<dbReference type="EMBL" id="MGJB01000004">
    <property type="protein sequence ID" value="OGM99119.1"/>
    <property type="molecule type" value="Genomic_DNA"/>
</dbReference>
<dbReference type="GO" id="GO:0006449">
    <property type="term" value="P:regulation of translational termination"/>
    <property type="evidence" value="ECO:0007669"/>
    <property type="project" value="TreeGrafter"/>
</dbReference>
<dbReference type="PANTHER" id="PTHR12117">
    <property type="entry name" value="HISTONE ACETYLTRANSFERASE COMPLEX"/>
    <property type="match status" value="1"/>
</dbReference>
<dbReference type="GO" id="GO:0005737">
    <property type="term" value="C:cytoplasm"/>
    <property type="evidence" value="ECO:0007669"/>
    <property type="project" value="TreeGrafter"/>
</dbReference>
<evidence type="ECO:0000313" key="1">
    <source>
        <dbReference type="EMBL" id="OGM99119.1"/>
    </source>
</evidence>
<comment type="caution">
    <text evidence="1">The sequence shown here is derived from an EMBL/GenBank/DDBJ whole genome shotgun (WGS) entry which is preliminary data.</text>
</comment>
<name>A0A1F8EFL7_9BACT</name>
<dbReference type="STRING" id="1802661.A2649_01680"/>
<sequence length="187" mass="21423">MINKFYLKNAGKVKAAFSEKKDFPHVSLFDFLEKNAFASLRKEILSLSFSHEQKPMFHSYSSLNISPALQQKLFSPGVISFLNTIMGRKITLGRVYLYSFSQKDYTLLNDSYTEKPGVDIIFDLTVGWDSAWGGTITYVNGTGDALKLPVKPNSLMIIRRQKDEQRFVKYVNHLVGKRKRVFVIIKV</sequence>
<reference evidence="1 2" key="1">
    <citation type="journal article" date="2016" name="Nat. Commun.">
        <title>Thousands of microbial genomes shed light on interconnected biogeochemical processes in an aquifer system.</title>
        <authorList>
            <person name="Anantharaman K."/>
            <person name="Brown C.T."/>
            <person name="Hug L.A."/>
            <person name="Sharon I."/>
            <person name="Castelle C.J."/>
            <person name="Probst A.J."/>
            <person name="Thomas B.C."/>
            <person name="Singh A."/>
            <person name="Wilkins M.J."/>
            <person name="Karaoz U."/>
            <person name="Brodie E.L."/>
            <person name="Williams K.H."/>
            <person name="Hubbard S.S."/>
            <person name="Banfield J.F."/>
        </authorList>
    </citation>
    <scope>NUCLEOTIDE SEQUENCE [LARGE SCALE GENOMIC DNA]</scope>
</reference>
<evidence type="ECO:0000313" key="2">
    <source>
        <dbReference type="Proteomes" id="UP000176893"/>
    </source>
</evidence>
<protein>
    <submittedName>
        <fullName evidence="1">Uncharacterized protein</fullName>
    </submittedName>
</protein>
<dbReference type="Proteomes" id="UP000176893">
    <property type="component" value="Unassembled WGS sequence"/>
</dbReference>
<gene>
    <name evidence="1" type="ORF">A2649_01680</name>
</gene>
<accession>A0A1F8EFL7</accession>
<proteinExistence type="predicted"/>
<organism evidence="1 2">
    <name type="scientific">Candidatus Yanofskybacteria bacterium RIFCSPHIGHO2_01_FULL_41_26</name>
    <dbReference type="NCBI Taxonomy" id="1802661"/>
    <lineage>
        <taxon>Bacteria</taxon>
        <taxon>Candidatus Yanofskyibacteriota</taxon>
    </lineage>
</organism>
<dbReference type="Gene3D" id="2.60.120.620">
    <property type="entry name" value="q2cbj1_9rhob like domain"/>
    <property type="match status" value="1"/>
</dbReference>
<dbReference type="InterPro" id="IPR051842">
    <property type="entry name" value="uS12_prolyl_hydroxylase"/>
</dbReference>